<dbReference type="InParanoid" id="I1BS14"/>
<gene>
    <name evidence="1" type="ORF">RO3G_03699</name>
</gene>
<dbReference type="Proteomes" id="UP000009138">
    <property type="component" value="Unassembled WGS sequence"/>
</dbReference>
<proteinExistence type="predicted"/>
<accession>I1BS14</accession>
<dbReference type="EMBL" id="CH476733">
    <property type="protein sequence ID" value="EIE78994.1"/>
    <property type="molecule type" value="Genomic_DNA"/>
</dbReference>
<protein>
    <submittedName>
        <fullName evidence="1">Uncharacterized protein</fullName>
    </submittedName>
</protein>
<name>I1BS14_RHIO9</name>
<reference evidence="1 2" key="1">
    <citation type="journal article" date="2009" name="PLoS Genet.">
        <title>Genomic analysis of the basal lineage fungus Rhizopus oryzae reveals a whole-genome duplication.</title>
        <authorList>
            <person name="Ma L.-J."/>
            <person name="Ibrahim A.S."/>
            <person name="Skory C."/>
            <person name="Grabherr M.G."/>
            <person name="Burger G."/>
            <person name="Butler M."/>
            <person name="Elias M."/>
            <person name="Idnurm A."/>
            <person name="Lang B.F."/>
            <person name="Sone T."/>
            <person name="Abe A."/>
            <person name="Calvo S.E."/>
            <person name="Corrochano L.M."/>
            <person name="Engels R."/>
            <person name="Fu J."/>
            <person name="Hansberg W."/>
            <person name="Kim J.-M."/>
            <person name="Kodira C.D."/>
            <person name="Koehrsen M.J."/>
            <person name="Liu B."/>
            <person name="Miranda-Saavedra D."/>
            <person name="O'Leary S."/>
            <person name="Ortiz-Castellanos L."/>
            <person name="Poulter R."/>
            <person name="Rodriguez-Romero J."/>
            <person name="Ruiz-Herrera J."/>
            <person name="Shen Y.-Q."/>
            <person name="Zeng Q."/>
            <person name="Galagan J."/>
            <person name="Birren B.W."/>
            <person name="Cuomo C.A."/>
            <person name="Wickes B.L."/>
        </authorList>
    </citation>
    <scope>NUCLEOTIDE SEQUENCE [LARGE SCALE GENOMIC DNA]</scope>
    <source>
        <strain evidence="2">RA 99-880 / ATCC MYA-4621 / FGSC 9543 / NRRL 43880</strain>
    </source>
</reference>
<organism evidence="1 2">
    <name type="scientific">Rhizopus delemar (strain RA 99-880 / ATCC MYA-4621 / FGSC 9543 / NRRL 43880)</name>
    <name type="common">Mucormycosis agent</name>
    <name type="synonym">Rhizopus arrhizus var. delemar</name>
    <dbReference type="NCBI Taxonomy" id="246409"/>
    <lineage>
        <taxon>Eukaryota</taxon>
        <taxon>Fungi</taxon>
        <taxon>Fungi incertae sedis</taxon>
        <taxon>Mucoromycota</taxon>
        <taxon>Mucoromycotina</taxon>
        <taxon>Mucoromycetes</taxon>
        <taxon>Mucorales</taxon>
        <taxon>Mucorineae</taxon>
        <taxon>Rhizopodaceae</taxon>
        <taxon>Rhizopus</taxon>
    </lineage>
</organism>
<evidence type="ECO:0000313" key="1">
    <source>
        <dbReference type="EMBL" id="EIE78994.1"/>
    </source>
</evidence>
<dbReference type="VEuPathDB" id="FungiDB:RO3G_03699"/>
<dbReference type="RefSeq" id="XP_067514390.1">
    <property type="nucleotide sequence ID" value="XM_067658289.1"/>
</dbReference>
<dbReference type="GeneID" id="93610670"/>
<keyword evidence="2" id="KW-1185">Reference proteome</keyword>
<sequence>MTRITNYPWANMKLVDRDNAVTDSMRFSEWSVASEIVEKTFVEHQVVNLQFILSLELKY</sequence>
<dbReference type="AlphaFoldDB" id="I1BS14"/>
<evidence type="ECO:0000313" key="2">
    <source>
        <dbReference type="Proteomes" id="UP000009138"/>
    </source>
</evidence>